<proteinExistence type="predicted"/>
<evidence type="ECO:0000313" key="1">
    <source>
        <dbReference type="EMBL" id="CUB03162.1"/>
    </source>
</evidence>
<evidence type="ECO:0000313" key="2">
    <source>
        <dbReference type="Proteomes" id="UP000182769"/>
    </source>
</evidence>
<dbReference type="STRING" id="1137284.GCA_001418205_01008"/>
<keyword evidence="2" id="KW-1185">Reference proteome</keyword>
<protein>
    <submittedName>
        <fullName evidence="1">Uncharacterized protein</fullName>
    </submittedName>
</protein>
<accession>A0A0K6IIM4</accession>
<organism evidence="1 2">
    <name type="scientific">Marinomonas fungiae</name>
    <dbReference type="NCBI Taxonomy" id="1137284"/>
    <lineage>
        <taxon>Bacteria</taxon>
        <taxon>Pseudomonadati</taxon>
        <taxon>Pseudomonadota</taxon>
        <taxon>Gammaproteobacteria</taxon>
        <taxon>Oceanospirillales</taxon>
        <taxon>Oceanospirillaceae</taxon>
        <taxon>Marinomonas</taxon>
    </lineage>
</organism>
<dbReference type="OrthoDB" id="6174179at2"/>
<name>A0A0K6IIM4_9GAMM</name>
<dbReference type="Proteomes" id="UP000182769">
    <property type="component" value="Unassembled WGS sequence"/>
</dbReference>
<reference evidence="2" key="1">
    <citation type="submission" date="2015-08" db="EMBL/GenBank/DDBJ databases">
        <authorList>
            <person name="Varghese N."/>
        </authorList>
    </citation>
    <scope>NUCLEOTIDE SEQUENCE [LARGE SCALE GENOMIC DNA]</scope>
    <source>
        <strain evidence="2">JCM 18476</strain>
    </source>
</reference>
<dbReference type="EMBL" id="CYHG01000003">
    <property type="protein sequence ID" value="CUB03162.1"/>
    <property type="molecule type" value="Genomic_DNA"/>
</dbReference>
<dbReference type="AlphaFoldDB" id="A0A0K6IIM4"/>
<dbReference type="RefSeq" id="WP_055462137.1">
    <property type="nucleotide sequence ID" value="NZ_CYHG01000003.1"/>
</dbReference>
<gene>
    <name evidence="1" type="ORF">Ga0061065_10310</name>
</gene>
<sequence>MTLRLNTHRTFAKSVNIEYLDDNGKTQKGAFGATFKILPNTELMDDSNSGKRVLDMVLVSIKEDELELIGADGQPLKGAELLEAAKADPTIANALMDTYNEGVAKKARNRI</sequence>